<dbReference type="InterPro" id="IPR011050">
    <property type="entry name" value="Pectin_lyase_fold/virulence"/>
</dbReference>
<comment type="caution">
    <text evidence="1">The sequence shown here is derived from an EMBL/GenBank/DDBJ whole genome shotgun (WGS) entry which is preliminary data.</text>
</comment>
<reference evidence="1 2" key="1">
    <citation type="submission" date="2019-03" db="EMBL/GenBank/DDBJ databases">
        <title>Genomic Encyclopedia of Archaeal and Bacterial Type Strains, Phase II (KMG-II): from individual species to whole genera.</title>
        <authorList>
            <person name="Goeker M."/>
        </authorList>
    </citation>
    <scope>NUCLEOTIDE SEQUENCE [LARGE SCALE GENOMIC DNA]</scope>
    <source>
        <strain evidence="1 2">DSM 28353</strain>
    </source>
</reference>
<dbReference type="Gene3D" id="2.60.40.10">
    <property type="entry name" value="Immunoglobulins"/>
    <property type="match status" value="1"/>
</dbReference>
<dbReference type="InterPro" id="IPR006626">
    <property type="entry name" value="PbH1"/>
</dbReference>
<dbReference type="InterPro" id="IPR013783">
    <property type="entry name" value="Ig-like_fold"/>
</dbReference>
<gene>
    <name evidence="1" type="ORF">CLV99_1665</name>
</gene>
<dbReference type="RefSeq" id="WP_133583948.1">
    <property type="nucleotide sequence ID" value="NZ_SNYV01000011.1"/>
</dbReference>
<organism evidence="1 2">
    <name type="scientific">Sphingobacterium yanglingense</name>
    <dbReference type="NCBI Taxonomy" id="1437280"/>
    <lineage>
        <taxon>Bacteria</taxon>
        <taxon>Pseudomonadati</taxon>
        <taxon>Bacteroidota</taxon>
        <taxon>Sphingobacteriia</taxon>
        <taxon>Sphingobacteriales</taxon>
        <taxon>Sphingobacteriaceae</taxon>
        <taxon>Sphingobacterium</taxon>
    </lineage>
</organism>
<dbReference type="EMBL" id="SNYV01000011">
    <property type="protein sequence ID" value="TDQ80208.1"/>
    <property type="molecule type" value="Genomic_DNA"/>
</dbReference>
<evidence type="ECO:0000313" key="1">
    <source>
        <dbReference type="EMBL" id="TDQ80208.1"/>
    </source>
</evidence>
<evidence type="ECO:0008006" key="3">
    <source>
        <dbReference type="Google" id="ProtNLM"/>
    </source>
</evidence>
<dbReference type="Proteomes" id="UP000295292">
    <property type="component" value="Unassembled WGS sequence"/>
</dbReference>
<dbReference type="AlphaFoldDB" id="A0A4R6WMY8"/>
<evidence type="ECO:0000313" key="2">
    <source>
        <dbReference type="Proteomes" id="UP000295292"/>
    </source>
</evidence>
<accession>A0A4R6WMY8</accession>
<keyword evidence="2" id="KW-1185">Reference proteome</keyword>
<dbReference type="PROSITE" id="PS51257">
    <property type="entry name" value="PROKAR_LIPOPROTEIN"/>
    <property type="match status" value="1"/>
</dbReference>
<dbReference type="InterPro" id="IPR012334">
    <property type="entry name" value="Pectin_lyas_fold"/>
</dbReference>
<protein>
    <recommendedName>
        <fullName evidence="3">BACON domain-containing protein</fullName>
    </recommendedName>
</protein>
<sequence>MNRIVKSFLIVICGLFSLISCKEIDIESFTPTAGDISFSSASLDAANILDTLWVDVKSNLPFRLKTDANWLTFVKPNGTSSEKVGIITARNRDLTTRVGKVIAYITDAVQTEIEIKQAAGDPVPDVTRHFYVRVDGPDSADGLSWSNATSLHKALDEAVNGDYIHIAAGTYIPTKILTGGTSAQDATFEVAENVHLIGGYAAQAASGAVADPKLHKTEFSGNNKSIHVVTVIAPKSQGQHVELSGITITKGMAGGTGSVSASGTTVSRQYGGGLFVSKAKVQLTNVSVIDNGSANHAAGIYLTAQADVTMDHVSVKNNYTTIAASNGGGIWNDGSRLVMYDSEIVGNRIGGVGAGLYSLNTAVESVNILYNVTIAKNTCGIFGNNAVGGGIYAREKSLFYIVNSTIYGNKAGGASFGGGIALYGATTFHLINSTVSGNEAGITATATGGVGIHNSSANNNNLHIYNSIVSGNLGGSWPDMGGSAYAGYSVTASILGSQVLDADGKTTPIPFDPKTSFAAFGQNGGFGETFPLKGTSAATTEGLSALQLEILANNLQGLEAAKLLIDQNSVSRSNKRVMGADVSIK</sequence>
<dbReference type="OrthoDB" id="8440781at2"/>
<dbReference type="SUPFAM" id="SSF51126">
    <property type="entry name" value="Pectin lyase-like"/>
    <property type="match status" value="1"/>
</dbReference>
<proteinExistence type="predicted"/>
<name>A0A4R6WMY8_9SPHI</name>
<dbReference type="SMART" id="SM00710">
    <property type="entry name" value="PbH1"/>
    <property type="match status" value="7"/>
</dbReference>
<dbReference type="Gene3D" id="2.160.20.10">
    <property type="entry name" value="Single-stranded right-handed beta-helix, Pectin lyase-like"/>
    <property type="match status" value="1"/>
</dbReference>